<feature type="domain" description="Reverse transcriptase/retrotransposon-derived protein RNase H-like" evidence="1">
    <location>
        <begin position="137"/>
        <end position="174"/>
    </location>
</feature>
<reference evidence="3" key="1">
    <citation type="submission" date="2025-08" db="UniProtKB">
        <authorList>
            <consortium name="RefSeq"/>
        </authorList>
    </citation>
    <scope>IDENTIFICATION</scope>
</reference>
<dbReference type="AlphaFoldDB" id="A0AB40CX49"/>
<dbReference type="Proteomes" id="UP001515500">
    <property type="component" value="Chromosome 17"/>
</dbReference>
<evidence type="ECO:0000259" key="1">
    <source>
        <dbReference type="Pfam" id="PF17919"/>
    </source>
</evidence>
<evidence type="ECO:0000313" key="3">
    <source>
        <dbReference type="RefSeq" id="XP_039143957.1"/>
    </source>
</evidence>
<sequence>MKKEDISKTAFRSHDGHYEFMVMPFGLTNALRRSWEDHMVHLEIVLKILQQQQLFTKRSKCSFAVWKIEYLGHVISKDGVEMDQQKVESIKAWPIPKSVKELRGFLCLVGYYGRFIKGFGMISRPLTNLLKKNNFRWNDKSIMAFEQLKTAMSSGPLLTLPNFDEEFTIETDANN</sequence>
<dbReference type="Pfam" id="PF17919">
    <property type="entry name" value="RT_RNaseH_2"/>
    <property type="match status" value="1"/>
</dbReference>
<dbReference type="PANTHER" id="PTHR33064:SF37">
    <property type="entry name" value="RIBONUCLEASE H"/>
    <property type="match status" value="1"/>
</dbReference>
<dbReference type="GeneID" id="120281095"/>
<dbReference type="FunFam" id="3.30.70.270:FF:000020">
    <property type="entry name" value="Transposon Tf2-6 polyprotein-like Protein"/>
    <property type="match status" value="1"/>
</dbReference>
<dbReference type="PANTHER" id="PTHR33064">
    <property type="entry name" value="POL PROTEIN"/>
    <property type="match status" value="1"/>
</dbReference>
<dbReference type="InterPro" id="IPR043128">
    <property type="entry name" value="Rev_trsase/Diguanyl_cyclase"/>
</dbReference>
<dbReference type="Gene3D" id="3.30.70.270">
    <property type="match status" value="2"/>
</dbReference>
<gene>
    <name evidence="3" type="primary">LOC120281095</name>
</gene>
<accession>A0AB40CX49</accession>
<dbReference type="InterPro" id="IPR043502">
    <property type="entry name" value="DNA/RNA_pol_sf"/>
</dbReference>
<keyword evidence="2" id="KW-1185">Reference proteome</keyword>
<name>A0AB40CX49_DIOCR</name>
<dbReference type="InterPro" id="IPR041577">
    <property type="entry name" value="RT_RNaseH_2"/>
</dbReference>
<dbReference type="RefSeq" id="XP_039143957.1">
    <property type="nucleotide sequence ID" value="XM_039288023.1"/>
</dbReference>
<dbReference type="Gene3D" id="3.10.10.10">
    <property type="entry name" value="HIV Type 1 Reverse Transcriptase, subunit A, domain 1"/>
    <property type="match status" value="1"/>
</dbReference>
<dbReference type="SUPFAM" id="SSF56672">
    <property type="entry name" value="DNA/RNA polymerases"/>
    <property type="match status" value="1"/>
</dbReference>
<evidence type="ECO:0000313" key="2">
    <source>
        <dbReference type="Proteomes" id="UP001515500"/>
    </source>
</evidence>
<proteinExistence type="predicted"/>
<organism evidence="2 3">
    <name type="scientific">Dioscorea cayennensis subsp. rotundata</name>
    <name type="common">White Guinea yam</name>
    <name type="synonym">Dioscorea rotundata</name>
    <dbReference type="NCBI Taxonomy" id="55577"/>
    <lineage>
        <taxon>Eukaryota</taxon>
        <taxon>Viridiplantae</taxon>
        <taxon>Streptophyta</taxon>
        <taxon>Embryophyta</taxon>
        <taxon>Tracheophyta</taxon>
        <taxon>Spermatophyta</taxon>
        <taxon>Magnoliopsida</taxon>
        <taxon>Liliopsida</taxon>
        <taxon>Dioscoreales</taxon>
        <taxon>Dioscoreaceae</taxon>
        <taxon>Dioscorea</taxon>
    </lineage>
</organism>
<protein>
    <submittedName>
        <fullName evidence="3">Uncharacterized mitochondrial protein AtMg00860-like</fullName>
    </submittedName>
</protein>
<dbReference type="InterPro" id="IPR051320">
    <property type="entry name" value="Viral_Replic_Matur_Polypro"/>
</dbReference>